<gene>
    <name evidence="3" type="ORF">NH26_18185</name>
</gene>
<dbReference type="InterPro" id="IPR025665">
    <property type="entry name" value="Beta-barrel_OMP_2"/>
</dbReference>
<keyword evidence="4" id="KW-1185">Reference proteome</keyword>
<feature type="chain" id="PRO_5010338547" description="Outer membrane protein beta-barrel domain-containing protein" evidence="1">
    <location>
        <begin position="21"/>
        <end position="205"/>
    </location>
</feature>
<dbReference type="Pfam" id="PF13568">
    <property type="entry name" value="OMP_b-brl_2"/>
    <property type="match status" value="1"/>
</dbReference>
<dbReference type="RefSeq" id="WP_052431994.1">
    <property type="nucleotide sequence ID" value="NZ_JRYR02000001.1"/>
</dbReference>
<proteinExistence type="predicted"/>
<accession>A0A1S1Z4X8</accession>
<dbReference type="SUPFAM" id="SSF56925">
    <property type="entry name" value="OMPA-like"/>
    <property type="match status" value="1"/>
</dbReference>
<organism evidence="3 4">
    <name type="scientific">Flammeovirga pacifica</name>
    <dbReference type="NCBI Taxonomy" id="915059"/>
    <lineage>
        <taxon>Bacteria</taxon>
        <taxon>Pseudomonadati</taxon>
        <taxon>Bacteroidota</taxon>
        <taxon>Cytophagia</taxon>
        <taxon>Cytophagales</taxon>
        <taxon>Flammeovirgaceae</taxon>
        <taxon>Flammeovirga</taxon>
    </lineage>
</organism>
<dbReference type="OrthoDB" id="1001536at2"/>
<dbReference type="Proteomes" id="UP000179797">
    <property type="component" value="Unassembled WGS sequence"/>
</dbReference>
<reference evidence="3 4" key="1">
    <citation type="journal article" date="2012" name="Int. J. Syst. Evol. Microbiol.">
        <title>Flammeovirga pacifica sp. nov., isolated from deep-sea sediment.</title>
        <authorList>
            <person name="Xu H."/>
            <person name="Fu Y."/>
            <person name="Yang N."/>
            <person name="Ding Z."/>
            <person name="Lai Q."/>
            <person name="Zeng R."/>
        </authorList>
    </citation>
    <scope>NUCLEOTIDE SEQUENCE [LARGE SCALE GENOMIC DNA]</scope>
    <source>
        <strain evidence="4">DSM 24597 / LMG 26175 / WPAGA1</strain>
    </source>
</reference>
<evidence type="ECO:0000256" key="1">
    <source>
        <dbReference type="SAM" id="SignalP"/>
    </source>
</evidence>
<dbReference type="InterPro" id="IPR011250">
    <property type="entry name" value="OMP/PagP_B-barrel"/>
</dbReference>
<keyword evidence="1" id="KW-0732">Signal</keyword>
<dbReference type="AlphaFoldDB" id="A0A1S1Z4X8"/>
<sequence length="205" mass="21547">MKKILTIICGLLLIGATANAQSGLLSFGVKGGIGASKFNLEGAPSGWQTEGTASWHAGLMLRVNIPVLPIYVQGEALYSRVGGSISANGITQDTYVNRMDIPVVAGFKFGLLGINARAYGGVVGQVNLSDNFKDAAAQLDPTAPQISSNDFVWGYQAGLGVDIKKLTIDVKYEGSSDYLSEKANVTSMKSAQWIASVGFFFGGND</sequence>
<evidence type="ECO:0000259" key="2">
    <source>
        <dbReference type="Pfam" id="PF13568"/>
    </source>
</evidence>
<evidence type="ECO:0000313" key="4">
    <source>
        <dbReference type="Proteomes" id="UP000179797"/>
    </source>
</evidence>
<protein>
    <recommendedName>
        <fullName evidence="2">Outer membrane protein beta-barrel domain-containing protein</fullName>
    </recommendedName>
</protein>
<comment type="caution">
    <text evidence="3">The sequence shown here is derived from an EMBL/GenBank/DDBJ whole genome shotgun (WGS) entry which is preliminary data.</text>
</comment>
<dbReference type="EMBL" id="JRYR02000001">
    <property type="protein sequence ID" value="OHX68135.1"/>
    <property type="molecule type" value="Genomic_DNA"/>
</dbReference>
<feature type="signal peptide" evidence="1">
    <location>
        <begin position="1"/>
        <end position="20"/>
    </location>
</feature>
<feature type="domain" description="Outer membrane protein beta-barrel" evidence="2">
    <location>
        <begin position="20"/>
        <end position="173"/>
    </location>
</feature>
<dbReference type="STRING" id="915059.NH26_18185"/>
<name>A0A1S1Z4X8_FLAPC</name>
<evidence type="ECO:0000313" key="3">
    <source>
        <dbReference type="EMBL" id="OHX68135.1"/>
    </source>
</evidence>